<dbReference type="AlphaFoldDB" id="A0A413JWZ5"/>
<dbReference type="Proteomes" id="UP000284614">
    <property type="component" value="Unassembled WGS sequence"/>
</dbReference>
<proteinExistence type="predicted"/>
<sequence length="1274" mass="142516">MCSLLFFNQNDMDISDIGTKVENEGRDSSGMLSADEFNALVRAVKDMRQGKMGCVIFSSIEEYNALEAFDPVTMYVIVEGGKITQAYLGTLPFAVGGESGIPIEQVFLDFESITLELGDNKQLTAGYEPSDATNKALSWTTSNRLVATVSKGLVTSVGKGECVIKVKAGSGAFAECAVLVEVTLVALSFPGENNKLVAGHTTQLIPVTIPSNASLYLTYSSSDTGVATVDRDGIVTPVSSRGEVRITAVNKNGVRAGIDMKIVPFAVTVVCQGLDDTDNSVSSIFTKWRLTSKGSASHYRYSESIKENGTESVLQSVDWTPMPADGMVNIELYAEFGTKYLNWSFKNADDSYQEEIVVPVLYKEPELVHYSFDIDVRCTREQAQAMTMEIPYYKYDKKFVYNLRNDDNLTSLWRMAFRYCNREILPRQIKRYERSDKEMNALLPAERRRSPRRLGYTNGCGVMMPFVFDTAGTVQDNEGLSFDSGKVTAVQREDILRMRDYGAHFLLHNMVFLDSDPVKPKYANDYSYPLQRDRETLFREFGYTSVTYANPDGDPYYTQPCIKDPKTLLMSGGGYAFTSPDDLAAGVAGTNYGERFPEAVQYYGLPTHRVAFSWDSDLSDVPLSEIRNTLNTRYVYANNHPYTVQLWKTQYQKALVGIPTLATELTHGLGYDLEASGSTNTEASAMLKQDLDFFEEVFDVVGANGMDMIWFCPADESIEYMYYQRVAQITKTLTAEGCRFNISIRIPDYLSYKTYSAIIRNLPETAVVTRGNGVTMFHKNMKTGLINFGYSTDIPERASRHVQQYLNNRTPDNLDKAWYFVKQLGELQTPYAAQLPAFNETPVLSSVSCPSSVTSANAIVTTVNSNKEFGEANFLDVSEEPDFKNIQSYAIPTGQHKWYDSLDPECLKNRFDINIKPLFGVQQNLYVRLRNVYGVSESHAISVTMNRQSGVNDPHLSVNVNSTYFVSDIELGIGYANVSEIRYKQNDGSYTNWETISDKLSITLISGDNSIVVEARNNLNEIVSQTVTIKLVVAEWEVKATAAYMDSFVRGESWASPTNSPQFFPYIVETGFTKLPRGEQKNYNNTPLYDVNQVSRGIVANINPFVDDTYGFLVWKNIGNSNFYISSPATGDNSAIYPDNMITTITTAGNVQTGWKIKDGFSGRSAFVIRNLVPGKYIVNLFGRHLVKEQTGTGIAFVRDNTDTVLTNYIASKEFNGQLLYDNKDKVISLEFMVTAMTQEFQIGMDARYDLYGNDAVDRQYGFNVIHLIKIKSE</sequence>
<protein>
    <recommendedName>
        <fullName evidence="1">BIG2 domain-containing protein</fullName>
    </recommendedName>
</protein>
<organism evidence="2 3">
    <name type="scientific">Bacteroides fragilis</name>
    <dbReference type="NCBI Taxonomy" id="817"/>
    <lineage>
        <taxon>Bacteria</taxon>
        <taxon>Pseudomonadati</taxon>
        <taxon>Bacteroidota</taxon>
        <taxon>Bacteroidia</taxon>
        <taxon>Bacteroidales</taxon>
        <taxon>Bacteroidaceae</taxon>
        <taxon>Bacteroides</taxon>
    </lineage>
</organism>
<comment type="caution">
    <text evidence="2">The sequence shown here is derived from an EMBL/GenBank/DDBJ whole genome shotgun (WGS) entry which is preliminary data.</text>
</comment>
<dbReference type="InterPro" id="IPR008964">
    <property type="entry name" value="Invasin/intimin_cell_adhesion"/>
</dbReference>
<dbReference type="SUPFAM" id="SSF49373">
    <property type="entry name" value="Invasin/intimin cell-adhesion fragments"/>
    <property type="match status" value="2"/>
</dbReference>
<name>A0A413JWZ5_BACFG</name>
<dbReference type="SMART" id="SM00635">
    <property type="entry name" value="BID_2"/>
    <property type="match status" value="2"/>
</dbReference>
<gene>
    <name evidence="2" type="ORF">DXA27_14245</name>
</gene>
<dbReference type="Gene3D" id="2.60.40.1080">
    <property type="match status" value="2"/>
</dbReference>
<dbReference type="InterPro" id="IPR003343">
    <property type="entry name" value="Big_2"/>
</dbReference>
<accession>A0A413JWZ5</accession>
<dbReference type="Pfam" id="PF02368">
    <property type="entry name" value="Big_2"/>
    <property type="match status" value="2"/>
</dbReference>
<evidence type="ECO:0000313" key="3">
    <source>
        <dbReference type="Proteomes" id="UP000284614"/>
    </source>
</evidence>
<evidence type="ECO:0000313" key="2">
    <source>
        <dbReference type="EMBL" id="RGY67860.1"/>
    </source>
</evidence>
<reference evidence="2 3" key="1">
    <citation type="submission" date="2018-08" db="EMBL/GenBank/DDBJ databases">
        <title>A genome reference for cultivated species of the human gut microbiota.</title>
        <authorList>
            <person name="Zou Y."/>
            <person name="Xue W."/>
            <person name="Luo G."/>
        </authorList>
    </citation>
    <scope>NUCLEOTIDE SEQUENCE [LARGE SCALE GENOMIC DNA]</scope>
    <source>
        <strain evidence="2 3">OF01-1</strain>
    </source>
</reference>
<dbReference type="EMBL" id="QSDG01000012">
    <property type="protein sequence ID" value="RGY67860.1"/>
    <property type="molecule type" value="Genomic_DNA"/>
</dbReference>
<feature type="domain" description="BIG2" evidence="1">
    <location>
        <begin position="102"/>
        <end position="178"/>
    </location>
</feature>
<evidence type="ECO:0000259" key="1">
    <source>
        <dbReference type="SMART" id="SM00635"/>
    </source>
</evidence>
<feature type="domain" description="BIG2" evidence="1">
    <location>
        <begin position="183"/>
        <end position="259"/>
    </location>
</feature>